<reference evidence="7" key="2">
    <citation type="submission" date="2021-04" db="EMBL/GenBank/DDBJ databases">
        <authorList>
            <person name="Gilroy R."/>
        </authorList>
    </citation>
    <scope>NUCLEOTIDE SEQUENCE</scope>
    <source>
        <strain evidence="7">ChiHecec3B27-8219</strain>
    </source>
</reference>
<dbReference type="InterPro" id="IPR000415">
    <property type="entry name" value="Nitroreductase-like"/>
</dbReference>
<keyword evidence="4" id="KW-0288">FMN</keyword>
<evidence type="ECO:0000313" key="8">
    <source>
        <dbReference type="Proteomes" id="UP000824055"/>
    </source>
</evidence>
<accession>A0A9D2JW40</accession>
<dbReference type="Pfam" id="PF00881">
    <property type="entry name" value="Nitroreductase"/>
    <property type="match status" value="2"/>
</dbReference>
<dbReference type="PANTHER" id="PTHR43673">
    <property type="entry name" value="NAD(P)H NITROREDUCTASE YDGI-RELATED"/>
    <property type="match status" value="1"/>
</dbReference>
<comment type="caution">
    <text evidence="7">The sequence shown here is derived from an EMBL/GenBank/DDBJ whole genome shotgun (WGS) entry which is preliminary data.</text>
</comment>
<feature type="domain" description="Nitroreductase" evidence="6">
    <location>
        <begin position="9"/>
        <end position="60"/>
    </location>
</feature>
<comment type="cofactor">
    <cofactor evidence="1">
        <name>FMN</name>
        <dbReference type="ChEBI" id="CHEBI:58210"/>
    </cofactor>
</comment>
<dbReference type="PANTHER" id="PTHR43673:SF2">
    <property type="entry name" value="NITROREDUCTASE"/>
    <property type="match status" value="1"/>
</dbReference>
<dbReference type="EMBL" id="DXBE01000025">
    <property type="protein sequence ID" value="HIZ68843.1"/>
    <property type="molecule type" value="Genomic_DNA"/>
</dbReference>
<evidence type="ECO:0000313" key="7">
    <source>
        <dbReference type="EMBL" id="HIZ68843.1"/>
    </source>
</evidence>
<proteinExistence type="inferred from homology"/>
<dbReference type="GO" id="GO:0016491">
    <property type="term" value="F:oxidoreductase activity"/>
    <property type="evidence" value="ECO:0007669"/>
    <property type="project" value="UniProtKB-KW"/>
</dbReference>
<evidence type="ECO:0000256" key="2">
    <source>
        <dbReference type="ARBA" id="ARBA00007118"/>
    </source>
</evidence>
<organism evidence="7 8">
    <name type="scientific">Candidatus Prevotella avicola</name>
    <dbReference type="NCBI Taxonomy" id="2838738"/>
    <lineage>
        <taxon>Bacteria</taxon>
        <taxon>Pseudomonadati</taxon>
        <taxon>Bacteroidota</taxon>
        <taxon>Bacteroidia</taxon>
        <taxon>Bacteroidales</taxon>
        <taxon>Prevotellaceae</taxon>
        <taxon>Prevotella</taxon>
    </lineage>
</organism>
<name>A0A9D2JW40_9BACT</name>
<evidence type="ECO:0000256" key="3">
    <source>
        <dbReference type="ARBA" id="ARBA00022630"/>
    </source>
</evidence>
<sequence length="168" mass="19054">MDFKELCEKRFSARAYSGEPIPADKISYIQECVRLAPSACNKQPWLFLAVKSEEARKKLRACYDREWFAEAPLYIVACDRKSQAWTRPSDGKHHGDVDLSIAIEHLCLAAANVGVGTCWVCNFDVPRCKEALHLPEDLEPVAIIPMGMPTQEPAPKKRKPVEEIWQEI</sequence>
<dbReference type="SUPFAM" id="SSF55469">
    <property type="entry name" value="FMN-dependent nitroreductase-like"/>
    <property type="match status" value="1"/>
</dbReference>
<comment type="similarity">
    <text evidence="2">Belongs to the nitroreductase family.</text>
</comment>
<dbReference type="AlphaFoldDB" id="A0A9D2JW40"/>
<dbReference type="InterPro" id="IPR029479">
    <property type="entry name" value="Nitroreductase"/>
</dbReference>
<evidence type="ECO:0000259" key="6">
    <source>
        <dbReference type="Pfam" id="PF00881"/>
    </source>
</evidence>
<feature type="domain" description="Nitroreductase" evidence="6">
    <location>
        <begin position="63"/>
        <end position="147"/>
    </location>
</feature>
<reference evidence="7" key="1">
    <citation type="journal article" date="2021" name="PeerJ">
        <title>Extensive microbial diversity within the chicken gut microbiome revealed by metagenomics and culture.</title>
        <authorList>
            <person name="Gilroy R."/>
            <person name="Ravi A."/>
            <person name="Getino M."/>
            <person name="Pursley I."/>
            <person name="Horton D.L."/>
            <person name="Alikhan N.F."/>
            <person name="Baker D."/>
            <person name="Gharbi K."/>
            <person name="Hall N."/>
            <person name="Watson M."/>
            <person name="Adriaenssens E.M."/>
            <person name="Foster-Nyarko E."/>
            <person name="Jarju S."/>
            <person name="Secka A."/>
            <person name="Antonio M."/>
            <person name="Oren A."/>
            <person name="Chaudhuri R.R."/>
            <person name="La Ragione R."/>
            <person name="Hildebrand F."/>
            <person name="Pallen M.J."/>
        </authorList>
    </citation>
    <scope>NUCLEOTIDE SEQUENCE</scope>
    <source>
        <strain evidence="7">ChiHecec3B27-8219</strain>
    </source>
</reference>
<keyword evidence="5" id="KW-0560">Oxidoreductase</keyword>
<dbReference type="Proteomes" id="UP000824055">
    <property type="component" value="Unassembled WGS sequence"/>
</dbReference>
<protein>
    <submittedName>
        <fullName evidence="7">Nitroreductase family protein</fullName>
    </submittedName>
</protein>
<keyword evidence="3" id="KW-0285">Flavoprotein</keyword>
<gene>
    <name evidence="7" type="ORF">H9966_03015</name>
</gene>
<dbReference type="Gene3D" id="3.40.109.10">
    <property type="entry name" value="NADH Oxidase"/>
    <property type="match status" value="1"/>
</dbReference>
<evidence type="ECO:0000256" key="5">
    <source>
        <dbReference type="ARBA" id="ARBA00023002"/>
    </source>
</evidence>
<evidence type="ECO:0000256" key="4">
    <source>
        <dbReference type="ARBA" id="ARBA00022643"/>
    </source>
</evidence>
<dbReference type="CDD" id="cd20609">
    <property type="entry name" value="nitroreductase"/>
    <property type="match status" value="1"/>
</dbReference>
<evidence type="ECO:0000256" key="1">
    <source>
        <dbReference type="ARBA" id="ARBA00001917"/>
    </source>
</evidence>